<organism evidence="1 2">
    <name type="scientific">Corchorus capsularis</name>
    <name type="common">Jute</name>
    <dbReference type="NCBI Taxonomy" id="210143"/>
    <lineage>
        <taxon>Eukaryota</taxon>
        <taxon>Viridiplantae</taxon>
        <taxon>Streptophyta</taxon>
        <taxon>Embryophyta</taxon>
        <taxon>Tracheophyta</taxon>
        <taxon>Spermatophyta</taxon>
        <taxon>Magnoliopsida</taxon>
        <taxon>eudicotyledons</taxon>
        <taxon>Gunneridae</taxon>
        <taxon>Pentapetalae</taxon>
        <taxon>rosids</taxon>
        <taxon>malvids</taxon>
        <taxon>Malvales</taxon>
        <taxon>Malvaceae</taxon>
        <taxon>Grewioideae</taxon>
        <taxon>Apeibeae</taxon>
        <taxon>Corchorus</taxon>
    </lineage>
</organism>
<gene>
    <name evidence="1" type="ORF">CCACVL1_11909</name>
</gene>
<accession>A0A1R3IIY5</accession>
<reference evidence="1 2" key="1">
    <citation type="submission" date="2013-09" db="EMBL/GenBank/DDBJ databases">
        <title>Corchorus capsularis genome sequencing.</title>
        <authorList>
            <person name="Alam M."/>
            <person name="Haque M.S."/>
            <person name="Islam M.S."/>
            <person name="Emdad E.M."/>
            <person name="Islam M.M."/>
            <person name="Ahmed B."/>
            <person name="Halim A."/>
            <person name="Hossen Q.M.M."/>
            <person name="Hossain M.Z."/>
            <person name="Ahmed R."/>
            <person name="Khan M.M."/>
            <person name="Islam R."/>
            <person name="Rashid M.M."/>
            <person name="Khan S.A."/>
            <person name="Rahman M.S."/>
            <person name="Alam M."/>
        </authorList>
    </citation>
    <scope>NUCLEOTIDE SEQUENCE [LARGE SCALE GENOMIC DNA]</scope>
    <source>
        <strain evidence="2">cv. CVL-1</strain>
        <tissue evidence="1">Whole seedling</tissue>
    </source>
</reference>
<dbReference type="EMBL" id="AWWV01010001">
    <property type="protein sequence ID" value="OMO82557.1"/>
    <property type="molecule type" value="Genomic_DNA"/>
</dbReference>
<keyword evidence="2" id="KW-1185">Reference proteome</keyword>
<evidence type="ECO:0000313" key="2">
    <source>
        <dbReference type="Proteomes" id="UP000188268"/>
    </source>
</evidence>
<dbReference type="OrthoDB" id="695142at2759"/>
<dbReference type="Proteomes" id="UP000188268">
    <property type="component" value="Unassembled WGS sequence"/>
</dbReference>
<dbReference type="Gramene" id="OMO82557">
    <property type="protein sequence ID" value="OMO82557"/>
    <property type="gene ID" value="CCACVL1_11909"/>
</dbReference>
<proteinExistence type="predicted"/>
<protein>
    <submittedName>
        <fullName evidence="1">Uncharacterized protein</fullName>
    </submittedName>
</protein>
<name>A0A1R3IIY5_COCAP</name>
<dbReference type="AlphaFoldDB" id="A0A1R3IIY5"/>
<sequence length="141" mass="15482">MHPLLIFFSNSLSYSQVQATLINQFDDKHERELAISPATPSFHQRPGDIANFGFGFELANEFVGEKVAKGLADAWAHGYVDFEVRLKAKLKCRGLCFLASHENNINCGPLRFGLLSNNGTGLYVGIIYETRRGGGGTADCL</sequence>
<evidence type="ECO:0000313" key="1">
    <source>
        <dbReference type="EMBL" id="OMO82557.1"/>
    </source>
</evidence>
<comment type="caution">
    <text evidence="1">The sequence shown here is derived from an EMBL/GenBank/DDBJ whole genome shotgun (WGS) entry which is preliminary data.</text>
</comment>